<dbReference type="Proteomes" id="UP000324800">
    <property type="component" value="Unassembled WGS sequence"/>
</dbReference>
<dbReference type="EMBL" id="SNRW01000790">
    <property type="protein sequence ID" value="KAA6399246.1"/>
    <property type="molecule type" value="Genomic_DNA"/>
</dbReference>
<gene>
    <name evidence="1" type="ORF">EZS28_005220</name>
</gene>
<comment type="caution">
    <text evidence="1">The sequence shown here is derived from an EMBL/GenBank/DDBJ whole genome shotgun (WGS) entry which is preliminary data.</text>
</comment>
<organism evidence="1 2">
    <name type="scientific">Streblomastix strix</name>
    <dbReference type="NCBI Taxonomy" id="222440"/>
    <lineage>
        <taxon>Eukaryota</taxon>
        <taxon>Metamonada</taxon>
        <taxon>Preaxostyla</taxon>
        <taxon>Oxymonadida</taxon>
        <taxon>Streblomastigidae</taxon>
        <taxon>Streblomastix</taxon>
    </lineage>
</organism>
<proteinExistence type="predicted"/>
<accession>A0A5J4WXP2</accession>
<evidence type="ECO:0000313" key="2">
    <source>
        <dbReference type="Proteomes" id="UP000324800"/>
    </source>
</evidence>
<evidence type="ECO:0000313" key="1">
    <source>
        <dbReference type="EMBL" id="KAA6399246.1"/>
    </source>
</evidence>
<reference evidence="1 2" key="1">
    <citation type="submission" date="2019-03" db="EMBL/GenBank/DDBJ databases">
        <title>Single cell metagenomics reveals metabolic interactions within the superorganism composed of flagellate Streblomastix strix and complex community of Bacteroidetes bacteria on its surface.</title>
        <authorList>
            <person name="Treitli S.C."/>
            <person name="Kolisko M."/>
            <person name="Husnik F."/>
            <person name="Keeling P."/>
            <person name="Hampl V."/>
        </authorList>
    </citation>
    <scope>NUCLEOTIDE SEQUENCE [LARGE SCALE GENOMIC DNA]</scope>
    <source>
        <strain evidence="1">ST1C</strain>
    </source>
</reference>
<protein>
    <submittedName>
        <fullName evidence="1">Uncharacterized protein</fullName>
    </submittedName>
</protein>
<sequence length="154" mass="18033">MTQLLEDFVQVEKGNFNPLKNRNRPDFEAELVKYKWMNQSVWKTAKTKQKSEEEHNEQYTRLIETLMAAQGTTLNVIHSFLGNEPTGEMLLHINKLLIWATDYSSKIRGKKSTFMPVTKTQLMELQAQKMSYQMIQDKGLKRKTSQSSQRVFDL</sequence>
<dbReference type="AlphaFoldDB" id="A0A5J4WXP2"/>
<name>A0A5J4WXP2_9EUKA</name>